<evidence type="ECO:0000313" key="3">
    <source>
        <dbReference type="Proteomes" id="UP001152484"/>
    </source>
</evidence>
<organism evidence="2 3">
    <name type="scientific">Cuscuta europaea</name>
    <name type="common">European dodder</name>
    <dbReference type="NCBI Taxonomy" id="41803"/>
    <lineage>
        <taxon>Eukaryota</taxon>
        <taxon>Viridiplantae</taxon>
        <taxon>Streptophyta</taxon>
        <taxon>Embryophyta</taxon>
        <taxon>Tracheophyta</taxon>
        <taxon>Spermatophyta</taxon>
        <taxon>Magnoliopsida</taxon>
        <taxon>eudicotyledons</taxon>
        <taxon>Gunneridae</taxon>
        <taxon>Pentapetalae</taxon>
        <taxon>asterids</taxon>
        <taxon>lamiids</taxon>
        <taxon>Solanales</taxon>
        <taxon>Convolvulaceae</taxon>
        <taxon>Cuscuteae</taxon>
        <taxon>Cuscuta</taxon>
        <taxon>Cuscuta subgen. Cuscuta</taxon>
    </lineage>
</organism>
<sequence>MGRLKFWIGPIFIKNSSGSHSIGRLHAASSNRSCLSQSSPKTQQTPPSASSATAKHQRTPQAAATAEHRPPVIFSGINSNSGRQLLTAMTTLRFFSLRQIRTSTLPGFFFC</sequence>
<dbReference type="EMBL" id="CAMAPE010000020">
    <property type="protein sequence ID" value="CAH9088996.1"/>
    <property type="molecule type" value="Genomic_DNA"/>
</dbReference>
<name>A0A9P0Z7H4_CUSEU</name>
<evidence type="ECO:0000313" key="2">
    <source>
        <dbReference type="EMBL" id="CAH9088996.1"/>
    </source>
</evidence>
<reference evidence="2" key="1">
    <citation type="submission" date="2022-07" db="EMBL/GenBank/DDBJ databases">
        <authorList>
            <person name="Macas J."/>
            <person name="Novak P."/>
            <person name="Neumann P."/>
        </authorList>
    </citation>
    <scope>NUCLEOTIDE SEQUENCE</scope>
</reference>
<comment type="caution">
    <text evidence="2">The sequence shown here is derived from an EMBL/GenBank/DDBJ whole genome shotgun (WGS) entry which is preliminary data.</text>
</comment>
<feature type="compositionally biased region" description="Polar residues" evidence="1">
    <location>
        <begin position="31"/>
        <end position="62"/>
    </location>
</feature>
<gene>
    <name evidence="2" type="ORF">CEURO_LOCUS10676</name>
</gene>
<protein>
    <submittedName>
        <fullName evidence="2">Uncharacterized protein</fullName>
    </submittedName>
</protein>
<evidence type="ECO:0000256" key="1">
    <source>
        <dbReference type="SAM" id="MobiDB-lite"/>
    </source>
</evidence>
<accession>A0A9P0Z7H4</accession>
<proteinExistence type="predicted"/>
<feature type="region of interest" description="Disordered" evidence="1">
    <location>
        <begin position="31"/>
        <end position="75"/>
    </location>
</feature>
<dbReference type="AlphaFoldDB" id="A0A9P0Z7H4"/>
<keyword evidence="3" id="KW-1185">Reference proteome</keyword>
<dbReference type="Proteomes" id="UP001152484">
    <property type="component" value="Unassembled WGS sequence"/>
</dbReference>